<proteinExistence type="predicted"/>
<comment type="caution">
    <text evidence="2">The sequence shown here is derived from an EMBL/GenBank/DDBJ whole genome shotgun (WGS) entry which is preliminary data.</text>
</comment>
<evidence type="ECO:0000313" key="2">
    <source>
        <dbReference type="EMBL" id="HIW70989.1"/>
    </source>
</evidence>
<evidence type="ECO:0000313" key="3">
    <source>
        <dbReference type="Proteomes" id="UP000886822"/>
    </source>
</evidence>
<dbReference type="Proteomes" id="UP000886822">
    <property type="component" value="Unassembled WGS sequence"/>
</dbReference>
<feature type="compositionally biased region" description="Low complexity" evidence="1">
    <location>
        <begin position="376"/>
        <end position="386"/>
    </location>
</feature>
<dbReference type="EMBL" id="DXGJ01000002">
    <property type="protein sequence ID" value="HIW70989.1"/>
    <property type="molecule type" value="Genomic_DNA"/>
</dbReference>
<gene>
    <name evidence="2" type="ORF">H9875_00030</name>
</gene>
<sequence>MRRKIKGLEVAEKDAMKYDMSKGFNSEATIATDASRRIGDEITKLKAKMQKAVDTSDALGDQYGRLADREKALKSSTARVDTELGEQSAKTRTLRQSFSELSTRISSVAGRMRTLMATLGKVTGISRVTAGLRSMGSQARKLLGPIGQIGTRGASSMNKFSRGTKKARSSLSELKEGMRSLPAQFLVWGVGFEAITKFSQGLLNAAKTNRQFAASLAQIKANLMTAFYPLYSTIMPWLNEFMQMLAKATGWLANFSAALFGMSNATARAGAAGLYKQTKAMGASSTATSQATKAIQQHNAAIQAHNKAMQAAVQKENAAIQARNAAGRKAVQEENAQIKSRNDAKRKALQQENAQIREANAKRRAAVQAENEKIKQSNSAAAAAVKKQNDAQKKQIADLKKKYQEYKNSLMGFDEINTLDVSKDIPDYTPKTAKKEALKTFKATPTKSTSDLDLEKTKTFTPEATKAAPTAEATEPTSDAANMPDDVDNAFGQPMAAYGGAIAAAKEFKKILGELFKPMKEAWAKEGKGVIDAFKYALKEVERLLGDIGRSFIKVWDSKTGVRLITDILRLLKQVLLIIGDIAKAFAEAWEDHGAGTKMIRAILNALDSVLKVLIEIGKSFRKAWNDGTGERIAAHLLKLFTDIAKLVSGLANSFRKAWTEGDTGTKLFSAWLKAFDKIVKFADTLVVSFKRAWEQADYGTKIFNNILKVITDIGKTIGNLAGQLDKAWKSGKTGQGIFHTILGIVKDVTGDIKDMAGATAEWAKKLDFRPLLQSIQTLFKSVRRLNKTMWDALAWGYKNVLLPLGKFTITNALPAFFKLLAAVIKVVNSVLKALAPLAKSLFNAFLKPFAGYTGGKGIGTLQLITKALDGLSNWIDKHQHAVRVFAGILASLFAFKIGTKKISEGVTWLAKVNEKLDFMKMKGPILQQLFNKITGLGKLKEAWSTLKDMTSGLNWGKFKEGAASAKSLAATPWTKLKDGTKAAGGLISIGWGKLKTGVTNVLDLVKGFKSWAIWSKAAALGQSALNAVAFLTNPYVLLAAAIAAVVAGFVLLYKHNKKFRTFVNNIYKAVTKWLGDAIDWIKENWGKIAEFIINPVGSIATWFRKDTKTGKAITKWGKKRLKDAVNWAKGVGKGINEKVEAGKKWAKQAGEKVGKWVNGFRTKASKTIKTWAGNLGSKVHDGVSGAKKLATAAGTKIGGWVNGFRKKASSTIKKWAKGLGSVVHTGIAGAKSLATKAGTKLGGWVNGFRKKASSTLKKWSKGLGSTIHKGVDGAKSLVKKAGTKLGTWIQAFKSPTAKKIASWAGSLGGKIASGLKKGVGAIKSAAASIANAIVGTIGKAVNGVITGLKWILNHVGAGGMAGGLSYWSVPHFAQGGRHRGGPAMVNDSLGGAYQESYQLPNGQQGIFPAVRNLMVNLPAGTKIKSASDTLRSIPHYKGGIGSFNFKMPKIDIPSFKMPKIDFDLGGIGKSISSGVSSAISYVAGIIGSVWDDVKNPLQVIKSVAERYVGFGNLSGAGLSIAKGGVDMTERGAVDTIEKALKAFADKVTKKQKKSNSSGSSSMGDLFGGFDFSSLYHLFDGFRDGGFTSKEGLYNLAEGNTPEVVLPLSQPQRAMKLMGQAYQYMHANFAGGITMPKAMAVPDAQLPETNGTGDMRGDGMSGMQQAIVNAVMMGMSNTPTTPATSTNQQPVEVIVKLGDETLATHVIKGVNAVNRKNGKNMLNL</sequence>
<reference evidence="2" key="1">
    <citation type="journal article" date="2021" name="PeerJ">
        <title>Extensive microbial diversity within the chicken gut microbiome revealed by metagenomics and culture.</title>
        <authorList>
            <person name="Gilroy R."/>
            <person name="Ravi A."/>
            <person name="Getino M."/>
            <person name="Pursley I."/>
            <person name="Horton D.L."/>
            <person name="Alikhan N.F."/>
            <person name="Baker D."/>
            <person name="Gharbi K."/>
            <person name="Hall N."/>
            <person name="Watson M."/>
            <person name="Adriaenssens E.M."/>
            <person name="Foster-Nyarko E."/>
            <person name="Jarju S."/>
            <person name="Secka A."/>
            <person name="Antonio M."/>
            <person name="Oren A."/>
            <person name="Chaudhuri R.R."/>
            <person name="La Ragione R."/>
            <person name="Hildebrand F."/>
            <person name="Pallen M.J."/>
        </authorList>
    </citation>
    <scope>NUCLEOTIDE SEQUENCE</scope>
    <source>
        <strain evidence="2">CHK173-259</strain>
    </source>
</reference>
<feature type="region of interest" description="Disordered" evidence="1">
    <location>
        <begin position="371"/>
        <end position="392"/>
    </location>
</feature>
<feature type="region of interest" description="Disordered" evidence="1">
    <location>
        <begin position="444"/>
        <end position="481"/>
    </location>
</feature>
<protein>
    <submittedName>
        <fullName evidence="2">Phage tail protein</fullName>
    </submittedName>
</protein>
<organism evidence="2 3">
    <name type="scientific">Candidatus Levilactobacillus faecigallinarum</name>
    <dbReference type="NCBI Taxonomy" id="2838638"/>
    <lineage>
        <taxon>Bacteria</taxon>
        <taxon>Bacillati</taxon>
        <taxon>Bacillota</taxon>
        <taxon>Bacilli</taxon>
        <taxon>Lactobacillales</taxon>
        <taxon>Lactobacillaceae</taxon>
        <taxon>Levilactobacillus</taxon>
    </lineage>
</organism>
<accession>A0A9D1QQM9</accession>
<evidence type="ECO:0000256" key="1">
    <source>
        <dbReference type="SAM" id="MobiDB-lite"/>
    </source>
</evidence>
<name>A0A9D1QQM9_9LACO</name>
<feature type="compositionally biased region" description="Low complexity" evidence="1">
    <location>
        <begin position="459"/>
        <end position="481"/>
    </location>
</feature>
<reference evidence="2" key="2">
    <citation type="submission" date="2021-04" db="EMBL/GenBank/DDBJ databases">
        <authorList>
            <person name="Gilroy R."/>
        </authorList>
    </citation>
    <scope>NUCLEOTIDE SEQUENCE</scope>
    <source>
        <strain evidence="2">CHK173-259</strain>
    </source>
</reference>